<evidence type="ECO:0000256" key="2">
    <source>
        <dbReference type="ARBA" id="ARBA00012438"/>
    </source>
</evidence>
<dbReference type="CDD" id="cd00082">
    <property type="entry name" value="HisKA"/>
    <property type="match status" value="1"/>
</dbReference>
<name>A0AAP2DAR2_9BACT</name>
<dbReference type="InterPro" id="IPR036097">
    <property type="entry name" value="HisK_dim/P_sf"/>
</dbReference>
<dbReference type="EMBL" id="JAHESC010000022">
    <property type="protein sequence ID" value="MBT1688082.1"/>
    <property type="molecule type" value="Genomic_DNA"/>
</dbReference>
<feature type="domain" description="PAS" evidence="3">
    <location>
        <begin position="147"/>
        <end position="197"/>
    </location>
</feature>
<dbReference type="NCBIfam" id="TIGR00229">
    <property type="entry name" value="sensory_box"/>
    <property type="match status" value="2"/>
</dbReference>
<evidence type="ECO:0000259" key="3">
    <source>
        <dbReference type="PROSITE" id="PS50112"/>
    </source>
</evidence>
<gene>
    <name evidence="4" type="ORF">KK078_16045</name>
</gene>
<dbReference type="PROSITE" id="PS50112">
    <property type="entry name" value="PAS"/>
    <property type="match status" value="1"/>
</dbReference>
<dbReference type="InterPro" id="IPR035965">
    <property type="entry name" value="PAS-like_dom_sf"/>
</dbReference>
<dbReference type="InterPro" id="IPR000014">
    <property type="entry name" value="PAS"/>
</dbReference>
<dbReference type="RefSeq" id="WP_254091310.1">
    <property type="nucleotide sequence ID" value="NZ_JAHESC010000022.1"/>
</dbReference>
<sequence>MIPTLEDVAKDEQAFLNASVNATAANVRFAVLDKDFRIGWASAQFCETFGRAAHELIGEPLANFDGLLQSTMFQTLFPIVSTGVQWSGEIRYDTAFGDRVWLQTHLLPIYTGQEPAHTLYLFLINDITDTKVALQEKQAALTDLRYSEARYRALIENQSDLIALFNSHGDRIYVNSQYQEFTGKSFIEIIGTNIYEFTLKGVPLSFIRQAFLLTPDNPEISKVFELENARQEKQWILLYVRGIFDSFGNLYEFMSIGRNVTDLKNAELQKTDYIEALERIAFMTSHRVRSPISTMQGLLELLRMDAIDTDQWDLVRQALKRCVDDLDKYSRELGDFIYHQQFHN</sequence>
<dbReference type="EC" id="2.7.13.3" evidence="2"/>
<evidence type="ECO:0000256" key="1">
    <source>
        <dbReference type="ARBA" id="ARBA00000085"/>
    </source>
</evidence>
<protein>
    <recommendedName>
        <fullName evidence="2">histidine kinase</fullName>
        <ecNumber evidence="2">2.7.13.3</ecNumber>
    </recommendedName>
</protein>
<dbReference type="SUPFAM" id="SSF55785">
    <property type="entry name" value="PYP-like sensor domain (PAS domain)"/>
    <property type="match status" value="2"/>
</dbReference>
<dbReference type="SMART" id="SM00086">
    <property type="entry name" value="PAC"/>
    <property type="match status" value="2"/>
</dbReference>
<dbReference type="SMART" id="SM00091">
    <property type="entry name" value="PAS"/>
    <property type="match status" value="2"/>
</dbReference>
<proteinExistence type="predicted"/>
<dbReference type="InterPro" id="IPR001610">
    <property type="entry name" value="PAC"/>
</dbReference>
<evidence type="ECO:0000313" key="5">
    <source>
        <dbReference type="Proteomes" id="UP001319180"/>
    </source>
</evidence>
<evidence type="ECO:0000313" key="4">
    <source>
        <dbReference type="EMBL" id="MBT1688082.1"/>
    </source>
</evidence>
<keyword evidence="5" id="KW-1185">Reference proteome</keyword>
<accession>A0AAP2DAR2</accession>
<comment type="caution">
    <text evidence="4">The sequence shown here is derived from an EMBL/GenBank/DDBJ whole genome shotgun (WGS) entry which is preliminary data.</text>
</comment>
<organism evidence="4 5">
    <name type="scientific">Dawidia soli</name>
    <dbReference type="NCBI Taxonomy" id="2782352"/>
    <lineage>
        <taxon>Bacteria</taxon>
        <taxon>Pseudomonadati</taxon>
        <taxon>Bacteroidota</taxon>
        <taxon>Cytophagia</taxon>
        <taxon>Cytophagales</taxon>
        <taxon>Chryseotaleaceae</taxon>
        <taxon>Dawidia</taxon>
    </lineage>
</organism>
<dbReference type="Gene3D" id="3.30.450.20">
    <property type="entry name" value="PAS domain"/>
    <property type="match status" value="2"/>
</dbReference>
<reference evidence="4 5" key="1">
    <citation type="submission" date="2021-05" db="EMBL/GenBank/DDBJ databases">
        <title>A Polyphasic approach of four new species of the genus Ohtaekwangia: Ohtaekwangia histidinii sp. nov., Ohtaekwangia cretensis sp. nov., Ohtaekwangia indiensis sp. nov., Ohtaekwangia reichenbachii sp. nov. from diverse environment.</title>
        <authorList>
            <person name="Octaviana S."/>
        </authorList>
    </citation>
    <scope>NUCLEOTIDE SEQUENCE [LARGE SCALE GENOMIC DNA]</scope>
    <source>
        <strain evidence="4 5">PWU37</strain>
    </source>
</reference>
<comment type="catalytic activity">
    <reaction evidence="1">
        <text>ATP + protein L-histidine = ADP + protein N-phospho-L-histidine.</text>
        <dbReference type="EC" id="2.7.13.3"/>
    </reaction>
</comment>
<dbReference type="GO" id="GO:0000155">
    <property type="term" value="F:phosphorelay sensor kinase activity"/>
    <property type="evidence" value="ECO:0007669"/>
    <property type="project" value="InterPro"/>
</dbReference>
<dbReference type="AlphaFoldDB" id="A0AAP2DAR2"/>
<dbReference type="CDD" id="cd00130">
    <property type="entry name" value="PAS"/>
    <property type="match status" value="2"/>
</dbReference>
<dbReference type="SUPFAM" id="SSF47384">
    <property type="entry name" value="Homodimeric domain of signal transducing histidine kinase"/>
    <property type="match status" value="1"/>
</dbReference>
<dbReference type="Proteomes" id="UP001319180">
    <property type="component" value="Unassembled WGS sequence"/>
</dbReference>
<dbReference type="Pfam" id="PF13426">
    <property type="entry name" value="PAS_9"/>
    <property type="match status" value="2"/>
</dbReference>
<dbReference type="InterPro" id="IPR003661">
    <property type="entry name" value="HisK_dim/P_dom"/>
</dbReference>